<dbReference type="InterPro" id="IPR021788">
    <property type="entry name" value="CPP1-like"/>
</dbReference>
<dbReference type="GO" id="GO:0031969">
    <property type="term" value="C:chloroplast membrane"/>
    <property type="evidence" value="ECO:0000318"/>
    <property type="project" value="GO_Central"/>
</dbReference>
<dbReference type="PANTHER" id="PTHR33372">
    <property type="match status" value="1"/>
</dbReference>
<dbReference type="Proteomes" id="UP000235145">
    <property type="component" value="Unassembled WGS sequence"/>
</dbReference>
<dbReference type="Gramene" id="rna-gnl|WGS:NBSK|LSAT_2X78460_mrna">
    <property type="protein sequence ID" value="cds-PLY84702.1"/>
    <property type="gene ID" value="gene-LSAT_2X78460"/>
</dbReference>
<feature type="transmembrane region" description="Helical" evidence="1">
    <location>
        <begin position="177"/>
        <end position="195"/>
    </location>
</feature>
<sequence length="279" mass="31636">MNLSGLAGSPTKYRFHLHSRGPALPCKHTPVFQDHGKRKEFICLERRNNWSGSSQRYTPRRTSLVKSAMDASFGDARDESSVIFPRINIKDPYKRLGISKEASEDEIQSARNFLVQKYAGHKPSVDAIESAHDKIIMQKFYERKNPKINVKKKMREVSQSRVVQAVTTRFRTPATNFIIKTSIAFLILAALTIIFPTEEGPTLQVAISLITTIYFIHDRLKSKLKAFLYGVGTFIVSWLLGTFLMVSVIPPILKGPRNLEVTTSLVTYVLLWVSSTYLK</sequence>
<keyword evidence="1" id="KW-0472">Membrane</keyword>
<keyword evidence="3" id="KW-1185">Reference proteome</keyword>
<proteinExistence type="predicted"/>
<keyword evidence="1" id="KW-0812">Transmembrane</keyword>
<accession>A0A9R1XN74</accession>
<organism evidence="2 3">
    <name type="scientific">Lactuca sativa</name>
    <name type="common">Garden lettuce</name>
    <dbReference type="NCBI Taxonomy" id="4236"/>
    <lineage>
        <taxon>Eukaryota</taxon>
        <taxon>Viridiplantae</taxon>
        <taxon>Streptophyta</taxon>
        <taxon>Embryophyta</taxon>
        <taxon>Tracheophyta</taxon>
        <taxon>Spermatophyta</taxon>
        <taxon>Magnoliopsida</taxon>
        <taxon>eudicotyledons</taxon>
        <taxon>Gunneridae</taxon>
        <taxon>Pentapetalae</taxon>
        <taxon>asterids</taxon>
        <taxon>campanulids</taxon>
        <taxon>Asterales</taxon>
        <taxon>Asteraceae</taxon>
        <taxon>Cichorioideae</taxon>
        <taxon>Cichorieae</taxon>
        <taxon>Lactucinae</taxon>
        <taxon>Lactuca</taxon>
    </lineage>
</organism>
<reference evidence="2 3" key="1">
    <citation type="journal article" date="2017" name="Nat. Commun.">
        <title>Genome assembly with in vitro proximity ligation data and whole-genome triplication in lettuce.</title>
        <authorList>
            <person name="Reyes-Chin-Wo S."/>
            <person name="Wang Z."/>
            <person name="Yang X."/>
            <person name="Kozik A."/>
            <person name="Arikit S."/>
            <person name="Song C."/>
            <person name="Xia L."/>
            <person name="Froenicke L."/>
            <person name="Lavelle D.O."/>
            <person name="Truco M.J."/>
            <person name="Xia R."/>
            <person name="Zhu S."/>
            <person name="Xu C."/>
            <person name="Xu H."/>
            <person name="Xu X."/>
            <person name="Cox K."/>
            <person name="Korf I."/>
            <person name="Meyers B.C."/>
            <person name="Michelmore R.W."/>
        </authorList>
    </citation>
    <scope>NUCLEOTIDE SEQUENCE [LARGE SCALE GENOMIC DNA]</scope>
    <source>
        <strain evidence="3">cv. Salinas</strain>
        <tissue evidence="2">Seedlings</tissue>
    </source>
</reference>
<dbReference type="OrthoDB" id="2014563at2759"/>
<evidence type="ECO:0000256" key="1">
    <source>
        <dbReference type="SAM" id="Phobius"/>
    </source>
</evidence>
<keyword evidence="1" id="KW-1133">Transmembrane helix</keyword>
<dbReference type="EMBL" id="NBSK02000002">
    <property type="protein sequence ID" value="KAJ0221140.1"/>
    <property type="molecule type" value="Genomic_DNA"/>
</dbReference>
<feature type="transmembrane region" description="Helical" evidence="1">
    <location>
        <begin position="261"/>
        <end position="278"/>
    </location>
</feature>
<dbReference type="PANTHER" id="PTHR33372:SF11">
    <property type="entry name" value="DNAJ (DUF3353)"/>
    <property type="match status" value="1"/>
</dbReference>
<evidence type="ECO:0000313" key="3">
    <source>
        <dbReference type="Proteomes" id="UP000235145"/>
    </source>
</evidence>
<comment type="caution">
    <text evidence="2">The sequence shown here is derived from an EMBL/GenBank/DDBJ whole genome shotgun (WGS) entry which is preliminary data.</text>
</comment>
<evidence type="ECO:0000313" key="2">
    <source>
        <dbReference type="EMBL" id="KAJ0221140.1"/>
    </source>
</evidence>
<name>A0A9R1XN74_LACSA</name>
<feature type="transmembrane region" description="Helical" evidence="1">
    <location>
        <begin position="201"/>
        <end position="217"/>
    </location>
</feature>
<dbReference type="Pfam" id="PF11833">
    <property type="entry name" value="CPP1-like"/>
    <property type="match status" value="1"/>
</dbReference>
<protein>
    <submittedName>
        <fullName evidence="2">Uncharacterized protein</fullName>
    </submittedName>
</protein>
<gene>
    <name evidence="2" type="ORF">LSAT_V11C200078050</name>
</gene>
<dbReference type="AlphaFoldDB" id="A0A9R1XN74"/>
<feature type="transmembrane region" description="Helical" evidence="1">
    <location>
        <begin position="226"/>
        <end position="249"/>
    </location>
</feature>